<dbReference type="EMBL" id="JAGWCR010000008">
    <property type="protein sequence ID" value="MBS3650187.1"/>
    <property type="molecule type" value="Genomic_DNA"/>
</dbReference>
<reference evidence="2" key="1">
    <citation type="submission" date="2021-04" db="EMBL/GenBank/DDBJ databases">
        <title>Pseudaminobacter soli sp. nov., isolated from paddy soil contaminated by heavy metals.</title>
        <authorList>
            <person name="Zhang K."/>
        </authorList>
    </citation>
    <scope>NUCLEOTIDE SEQUENCE</scope>
    <source>
        <strain evidence="2">19-2017</strain>
    </source>
</reference>
<accession>A0A942E856</accession>
<dbReference type="AlphaFoldDB" id="A0A942E856"/>
<evidence type="ECO:0000313" key="2">
    <source>
        <dbReference type="EMBL" id="MBS3650187.1"/>
    </source>
</evidence>
<proteinExistence type="predicted"/>
<keyword evidence="1" id="KW-0812">Transmembrane</keyword>
<keyword evidence="1" id="KW-0472">Membrane</keyword>
<keyword evidence="3" id="KW-1185">Reference proteome</keyword>
<comment type="caution">
    <text evidence="2">The sequence shown here is derived from an EMBL/GenBank/DDBJ whole genome shotgun (WGS) entry which is preliminary data.</text>
</comment>
<organism evidence="2 3">
    <name type="scientific">Pseudaminobacter soli</name>
    <name type="common">ex Zhang et al. 2022</name>
    <dbReference type="NCBI Taxonomy" id="2831468"/>
    <lineage>
        <taxon>Bacteria</taxon>
        <taxon>Pseudomonadati</taxon>
        <taxon>Pseudomonadota</taxon>
        <taxon>Alphaproteobacteria</taxon>
        <taxon>Hyphomicrobiales</taxon>
        <taxon>Phyllobacteriaceae</taxon>
        <taxon>Pseudaminobacter</taxon>
    </lineage>
</organism>
<gene>
    <name evidence="2" type="ORF">KEU06_16355</name>
</gene>
<evidence type="ECO:0000256" key="1">
    <source>
        <dbReference type="SAM" id="Phobius"/>
    </source>
</evidence>
<name>A0A942E856_9HYPH</name>
<dbReference type="RefSeq" id="WP_188255736.1">
    <property type="nucleotide sequence ID" value="NZ_JABVCF010000008.1"/>
</dbReference>
<feature type="transmembrane region" description="Helical" evidence="1">
    <location>
        <begin position="74"/>
        <end position="93"/>
    </location>
</feature>
<evidence type="ECO:0000313" key="3">
    <source>
        <dbReference type="Proteomes" id="UP000680348"/>
    </source>
</evidence>
<dbReference type="Proteomes" id="UP000680348">
    <property type="component" value="Unassembled WGS sequence"/>
</dbReference>
<keyword evidence="1" id="KW-1133">Transmembrane helix</keyword>
<protein>
    <submittedName>
        <fullName evidence="2">Uncharacterized protein</fullName>
    </submittedName>
</protein>
<sequence length="106" mass="11683">MIRFVFRLLSLFALSVAVIMIVLDSTRSIAVSAPVMTPLVQSWQAVSPETILAARQFSDARLSPMIWQLVVEPILALPGFAVFLGLALLFHAIGRRPQRAARRLAV</sequence>